<accession>A0A8S1HQN1</accession>
<dbReference type="AlphaFoldDB" id="A0A8S1HQN1"/>
<evidence type="ECO:0000256" key="1">
    <source>
        <dbReference type="ARBA" id="ARBA00004496"/>
    </source>
</evidence>
<feature type="region of interest" description="Disordered" evidence="8">
    <location>
        <begin position="403"/>
        <end position="437"/>
    </location>
</feature>
<dbReference type="InterPro" id="IPR034126">
    <property type="entry name" value="MSI_RRM2"/>
</dbReference>
<evidence type="ECO:0000256" key="8">
    <source>
        <dbReference type="SAM" id="MobiDB-lite"/>
    </source>
</evidence>
<keyword evidence="11" id="KW-1185">Reference proteome</keyword>
<sequence length="437" mass="46969">MSGAGATSISVRDDSPATETHEEARLNADSDDGSQSQDPGKMFIGGLSWQTTAEGLRDYFGRFGEVNECMVMRDPATKRARGFGFITFVDPASVDKVLAVDEHELDGKKIDPKVAFPKRAQAKKETHAVGDRIEAHGHLNNNRGEIAFTALVVVVQDVICRLPLIAGAVLLAAAAAPPHFSHISGAPTNAYLPLSLPIENVLEFVRGMAVVFPTVPVSLAMVTKTKKVFIGGLSATSTLEDMKTYFESYGKVEDAMLMFDKATQRHRGFGFITFDSDEVADKVCEIHFHEINGKMVECKKAQPKEVMLPVQLNKSRAAAARNLYGIPPEQLLAYATYMPRFGAFGNLLYPGMNSVFNQLPTYSGLAASSPGSSGRGPPPPPPPPPSGQFDPTVALYAAAAAAASNQQQFNDPPLYMPSQQMPANAYHSGHGKAPPGY</sequence>
<keyword evidence="5" id="KW-0677">Repeat</keyword>
<feature type="compositionally biased region" description="Basic and acidic residues" evidence="8">
    <location>
        <begin position="11"/>
        <end position="28"/>
    </location>
</feature>
<dbReference type="GO" id="GO:0003729">
    <property type="term" value="F:mRNA binding"/>
    <property type="evidence" value="ECO:0007669"/>
    <property type="project" value="TreeGrafter"/>
</dbReference>
<feature type="domain" description="RRM" evidence="9">
    <location>
        <begin position="226"/>
        <end position="303"/>
    </location>
</feature>
<dbReference type="Proteomes" id="UP000835052">
    <property type="component" value="Unassembled WGS sequence"/>
</dbReference>
<evidence type="ECO:0000313" key="10">
    <source>
        <dbReference type="EMBL" id="CAD6198957.1"/>
    </source>
</evidence>
<feature type="region of interest" description="Disordered" evidence="8">
    <location>
        <begin position="1"/>
        <end position="45"/>
    </location>
</feature>
<dbReference type="PROSITE" id="PS50102">
    <property type="entry name" value="RRM"/>
    <property type="match status" value="2"/>
</dbReference>
<dbReference type="PANTHER" id="PTHR48032:SF18">
    <property type="entry name" value="RRM DOMAIN-CONTAINING PROTEIN"/>
    <property type="match status" value="1"/>
</dbReference>
<evidence type="ECO:0000313" key="11">
    <source>
        <dbReference type="Proteomes" id="UP000835052"/>
    </source>
</evidence>
<dbReference type="Gene3D" id="3.30.70.330">
    <property type="match status" value="2"/>
</dbReference>
<dbReference type="SUPFAM" id="SSF54928">
    <property type="entry name" value="RNA-binding domain, RBD"/>
    <property type="match status" value="2"/>
</dbReference>
<feature type="region of interest" description="Disordered" evidence="8">
    <location>
        <begin position="366"/>
        <end position="391"/>
    </location>
</feature>
<evidence type="ECO:0000259" key="9">
    <source>
        <dbReference type="PROSITE" id="PS50102"/>
    </source>
</evidence>
<proteinExistence type="inferred from homology"/>
<evidence type="ECO:0000256" key="2">
    <source>
        <dbReference type="ARBA" id="ARBA00006635"/>
    </source>
</evidence>
<dbReference type="GO" id="GO:0006417">
    <property type="term" value="P:regulation of translation"/>
    <property type="evidence" value="ECO:0007669"/>
    <property type="project" value="TreeGrafter"/>
</dbReference>
<dbReference type="EMBL" id="CAJGYM010000145">
    <property type="protein sequence ID" value="CAD6198957.1"/>
    <property type="molecule type" value="Genomic_DNA"/>
</dbReference>
<evidence type="ECO:0000256" key="5">
    <source>
        <dbReference type="ARBA" id="ARBA00022737"/>
    </source>
</evidence>
<feature type="compositionally biased region" description="Polar residues" evidence="8">
    <location>
        <begin position="1"/>
        <end position="10"/>
    </location>
</feature>
<dbReference type="FunFam" id="3.30.70.330:FF:000025">
    <property type="entry name" value="RNA-binding protein Musashi homolog 2 isoform X1"/>
    <property type="match status" value="1"/>
</dbReference>
<dbReference type="Pfam" id="PF00076">
    <property type="entry name" value="RRM_1"/>
    <property type="match status" value="2"/>
</dbReference>
<evidence type="ECO:0000256" key="3">
    <source>
        <dbReference type="ARBA" id="ARBA00022490"/>
    </source>
</evidence>
<evidence type="ECO:0000256" key="4">
    <source>
        <dbReference type="ARBA" id="ARBA00022553"/>
    </source>
</evidence>
<keyword evidence="6 7" id="KW-0694">RNA-binding</keyword>
<reference evidence="10" key="1">
    <citation type="submission" date="2020-10" db="EMBL/GenBank/DDBJ databases">
        <authorList>
            <person name="Kikuchi T."/>
        </authorList>
    </citation>
    <scope>NUCLEOTIDE SEQUENCE</scope>
    <source>
        <strain evidence="10">NKZ352</strain>
    </source>
</reference>
<comment type="subcellular location">
    <subcellularLocation>
        <location evidence="1">Cytoplasm</location>
    </subcellularLocation>
</comment>
<keyword evidence="3" id="KW-0963">Cytoplasm</keyword>
<feature type="domain" description="RRM" evidence="9">
    <location>
        <begin position="40"/>
        <end position="117"/>
    </location>
</feature>
<comment type="caution">
    <text evidence="10">The sequence shown here is derived from an EMBL/GenBank/DDBJ whole genome shotgun (WGS) entry which is preliminary data.</text>
</comment>
<dbReference type="FunFam" id="3.30.70.330:FF:000020">
    <property type="entry name" value="RNA-binding protein Musashi homolog 2 isoform X1"/>
    <property type="match status" value="1"/>
</dbReference>
<dbReference type="OrthoDB" id="1875751at2759"/>
<dbReference type="InterPro" id="IPR000504">
    <property type="entry name" value="RRM_dom"/>
</dbReference>
<name>A0A8S1HQN1_9PELO</name>
<comment type="similarity">
    <text evidence="2">Belongs to the Musashi family.</text>
</comment>
<keyword evidence="4" id="KW-0597">Phosphoprotein</keyword>
<dbReference type="CDD" id="cd12323">
    <property type="entry name" value="RRM2_MSI"/>
    <property type="match status" value="1"/>
</dbReference>
<dbReference type="PANTHER" id="PTHR48032">
    <property type="entry name" value="RNA-BINDING PROTEIN MUSASHI HOMOLOG RBP6"/>
    <property type="match status" value="1"/>
</dbReference>
<protein>
    <recommendedName>
        <fullName evidence="9">RRM domain-containing protein</fullName>
    </recommendedName>
</protein>
<dbReference type="CDD" id="cd12576">
    <property type="entry name" value="RRM1_MSI"/>
    <property type="match status" value="1"/>
</dbReference>
<organism evidence="10 11">
    <name type="scientific">Caenorhabditis auriculariae</name>
    <dbReference type="NCBI Taxonomy" id="2777116"/>
    <lineage>
        <taxon>Eukaryota</taxon>
        <taxon>Metazoa</taxon>
        <taxon>Ecdysozoa</taxon>
        <taxon>Nematoda</taxon>
        <taxon>Chromadorea</taxon>
        <taxon>Rhabditida</taxon>
        <taxon>Rhabditina</taxon>
        <taxon>Rhabditomorpha</taxon>
        <taxon>Rhabditoidea</taxon>
        <taxon>Rhabditidae</taxon>
        <taxon>Peloderinae</taxon>
        <taxon>Caenorhabditis</taxon>
    </lineage>
</organism>
<dbReference type="InterPro" id="IPR012677">
    <property type="entry name" value="Nucleotide-bd_a/b_plait_sf"/>
</dbReference>
<dbReference type="InterPro" id="IPR035979">
    <property type="entry name" value="RBD_domain_sf"/>
</dbReference>
<dbReference type="SMART" id="SM00360">
    <property type="entry name" value="RRM"/>
    <property type="match status" value="2"/>
</dbReference>
<feature type="compositionally biased region" description="Pro residues" evidence="8">
    <location>
        <begin position="376"/>
        <end position="386"/>
    </location>
</feature>
<evidence type="ECO:0000256" key="6">
    <source>
        <dbReference type="ARBA" id="ARBA00022884"/>
    </source>
</evidence>
<gene>
    <name evidence="10" type="ORF">CAUJ_LOCUS14862</name>
</gene>
<dbReference type="GO" id="GO:0005737">
    <property type="term" value="C:cytoplasm"/>
    <property type="evidence" value="ECO:0007669"/>
    <property type="project" value="UniProtKB-SubCell"/>
</dbReference>
<evidence type="ECO:0000256" key="7">
    <source>
        <dbReference type="PROSITE-ProRule" id="PRU00176"/>
    </source>
</evidence>